<evidence type="ECO:0000313" key="7">
    <source>
        <dbReference type="Proteomes" id="UP001244787"/>
    </source>
</evidence>
<dbReference type="InterPro" id="IPR047662">
    <property type="entry name" value="SemiSWEET"/>
</dbReference>
<sequence length="91" mass="10192">MEIEEILGFVAGACTTVAVIPQIIKSWRTKKVMDVSPIMFSILILGVGLWVVYGIIKNDLPIIITNGVSFLLNLSMLVLMFFFKSKEKEND</sequence>
<keyword evidence="7" id="KW-1185">Reference proteome</keyword>
<reference evidence="6 7" key="1">
    <citation type="submission" date="2023-06" db="EMBL/GenBank/DDBJ databases">
        <authorList>
            <person name="Ye Y.-Q."/>
            <person name="Du Z.-J."/>
        </authorList>
    </citation>
    <scope>NUCLEOTIDE SEQUENCE [LARGE SCALE GENOMIC DNA]</scope>
    <source>
        <strain evidence="6 7">SDUM287046</strain>
    </source>
</reference>
<keyword evidence="2 5" id="KW-0812">Transmembrane</keyword>
<dbReference type="Pfam" id="PF04193">
    <property type="entry name" value="PQ-loop"/>
    <property type="match status" value="1"/>
</dbReference>
<gene>
    <name evidence="6" type="ORF">QRD02_07025</name>
</gene>
<comment type="caution">
    <text evidence="6">The sequence shown here is derived from an EMBL/GenBank/DDBJ whole genome shotgun (WGS) entry which is preliminary data.</text>
</comment>
<keyword evidence="3 5" id="KW-1133">Transmembrane helix</keyword>
<dbReference type="RefSeq" id="WP_290254221.1">
    <property type="nucleotide sequence ID" value="NZ_JAUGQQ010000003.1"/>
</dbReference>
<proteinExistence type="predicted"/>
<evidence type="ECO:0000256" key="4">
    <source>
        <dbReference type="ARBA" id="ARBA00023136"/>
    </source>
</evidence>
<evidence type="ECO:0000256" key="5">
    <source>
        <dbReference type="SAM" id="Phobius"/>
    </source>
</evidence>
<dbReference type="EMBL" id="JAUGQQ010000003">
    <property type="protein sequence ID" value="MDN3724129.1"/>
    <property type="molecule type" value="Genomic_DNA"/>
</dbReference>
<keyword evidence="4 5" id="KW-0472">Membrane</keyword>
<evidence type="ECO:0000313" key="6">
    <source>
        <dbReference type="EMBL" id="MDN3724129.1"/>
    </source>
</evidence>
<feature type="transmembrane region" description="Helical" evidence="5">
    <location>
        <begin position="62"/>
        <end position="83"/>
    </location>
</feature>
<comment type="subcellular location">
    <subcellularLocation>
        <location evidence="1">Membrane</location>
        <topology evidence="1">Multi-pass membrane protein</topology>
    </subcellularLocation>
</comment>
<evidence type="ECO:0000256" key="1">
    <source>
        <dbReference type="ARBA" id="ARBA00004141"/>
    </source>
</evidence>
<protein>
    <submittedName>
        <fullName evidence="6">SemiSWEET transporter</fullName>
    </submittedName>
</protein>
<name>A0ABT8DJI2_9FLAO</name>
<dbReference type="NCBIfam" id="NF037968">
    <property type="entry name" value="SemiSWEET_2"/>
    <property type="match status" value="1"/>
</dbReference>
<evidence type="ECO:0000256" key="2">
    <source>
        <dbReference type="ARBA" id="ARBA00022692"/>
    </source>
</evidence>
<feature type="transmembrane region" description="Helical" evidence="5">
    <location>
        <begin position="36"/>
        <end position="56"/>
    </location>
</feature>
<feature type="transmembrane region" description="Helical" evidence="5">
    <location>
        <begin position="6"/>
        <end position="24"/>
    </location>
</feature>
<accession>A0ABT8DJI2</accession>
<dbReference type="Proteomes" id="UP001244787">
    <property type="component" value="Unassembled WGS sequence"/>
</dbReference>
<evidence type="ECO:0000256" key="3">
    <source>
        <dbReference type="ARBA" id="ARBA00022989"/>
    </source>
</evidence>
<dbReference type="Gene3D" id="1.20.1280.290">
    <property type="match status" value="1"/>
</dbReference>
<organism evidence="6 7">
    <name type="scientific">Aequorivita aurantiaca</name>
    <dbReference type="NCBI Taxonomy" id="3053356"/>
    <lineage>
        <taxon>Bacteria</taxon>
        <taxon>Pseudomonadati</taxon>
        <taxon>Bacteroidota</taxon>
        <taxon>Flavobacteriia</taxon>
        <taxon>Flavobacteriales</taxon>
        <taxon>Flavobacteriaceae</taxon>
        <taxon>Aequorivita</taxon>
    </lineage>
</organism>
<dbReference type="InterPro" id="IPR006603">
    <property type="entry name" value="PQ-loop_rpt"/>
</dbReference>